<dbReference type="PRINTS" id="PR00385">
    <property type="entry name" value="P450"/>
</dbReference>
<dbReference type="GO" id="GO:0008203">
    <property type="term" value="P:cholesterol metabolic process"/>
    <property type="evidence" value="ECO:0007669"/>
    <property type="project" value="UniProtKB-KW"/>
</dbReference>
<evidence type="ECO:0000256" key="2">
    <source>
        <dbReference type="ARBA" id="ARBA00004586"/>
    </source>
</evidence>
<evidence type="ECO:0000256" key="18">
    <source>
        <dbReference type="RuleBase" id="RU000461"/>
    </source>
</evidence>
<gene>
    <name evidence="19" type="ORF">UPYG_G00289670</name>
</gene>
<name>A0ABD0W4J2_UMBPY</name>
<dbReference type="InterPro" id="IPR036396">
    <property type="entry name" value="Cyt_P450_sf"/>
</dbReference>
<evidence type="ECO:0000256" key="9">
    <source>
        <dbReference type="ARBA" id="ARBA00023002"/>
    </source>
</evidence>
<dbReference type="EMBL" id="JAGEUA010000009">
    <property type="protein sequence ID" value="KAL0966024.1"/>
    <property type="molecule type" value="Genomic_DNA"/>
</dbReference>
<keyword evidence="14" id="KW-0753">Steroid metabolism</keyword>
<reference evidence="19 20" key="1">
    <citation type="submission" date="2024-06" db="EMBL/GenBank/DDBJ databases">
        <authorList>
            <person name="Pan Q."/>
            <person name="Wen M."/>
            <person name="Jouanno E."/>
            <person name="Zahm M."/>
            <person name="Klopp C."/>
            <person name="Cabau C."/>
            <person name="Louis A."/>
            <person name="Berthelot C."/>
            <person name="Parey E."/>
            <person name="Roest Crollius H."/>
            <person name="Montfort J."/>
            <person name="Robinson-Rechavi M."/>
            <person name="Bouchez O."/>
            <person name="Lampietro C."/>
            <person name="Lopez Roques C."/>
            <person name="Donnadieu C."/>
            <person name="Postlethwait J."/>
            <person name="Bobe J."/>
            <person name="Verreycken H."/>
            <person name="Guiguen Y."/>
        </authorList>
    </citation>
    <scope>NUCLEOTIDE SEQUENCE [LARGE SCALE GENOMIC DNA]</scope>
    <source>
        <strain evidence="19">Up_M1</strain>
        <tissue evidence="19">Testis</tissue>
    </source>
</reference>
<comment type="caution">
    <text evidence="19">The sequence shown here is derived from an EMBL/GenBank/DDBJ whole genome shotgun (WGS) entry which is preliminary data.</text>
</comment>
<comment type="cofactor">
    <cofactor evidence="1 15 16">
        <name>heme</name>
        <dbReference type="ChEBI" id="CHEBI:30413"/>
    </cofactor>
</comment>
<dbReference type="Pfam" id="PF00067">
    <property type="entry name" value="p450"/>
    <property type="match status" value="1"/>
</dbReference>
<comment type="pathway">
    <text evidence="3">Lipid metabolism; bile acid biosynthesis.</text>
</comment>
<evidence type="ECO:0000256" key="15">
    <source>
        <dbReference type="PIRNR" id="PIRNR000047"/>
    </source>
</evidence>
<sequence length="447" mass="51729">MHGFLAAHKRKHGDIFTVLIAGKYITFIMNPLLYPYVIKHGKQLDFHEFSDQVAPMTFGYPPVNSGRFPGLADHIQRSFRLLQGENLDSLTESMMRNLMLVFRQDYLSGESEWSTENMYQFCNSVMFEATFLTMFGKPAHTNRHSGMATLREDFVEFDNMFPLLIARIPIFLLRGTKTIRDKLINYLHPAEMSKWSNTSLFIKERAALFEQYECLGDRDKAAHHFAILWASVGNTVPATFWALYYLVTHPEALLVVREEINSVLQLAGIEADTRTNISFTREQLDRLIYLESSINESLRLSSASMNIRVAQEDFSLRLEGESSIKVRKGDIISLYPQSMHMDPEIYENPEDYKFDRYIEDGKEKTDFYKEGQRLKYYRMPFGSGSTKCPGRYFAINEMKQFLSLLVLYFDMEVVEGQKLCTLDPSRAGLGILLPATDIKIRYRLRQA</sequence>
<dbReference type="PANTHER" id="PTHR24304:SF0">
    <property type="entry name" value="CYTOCHROME P450 7B1"/>
    <property type="match status" value="1"/>
</dbReference>
<keyword evidence="13" id="KW-1207">Sterol metabolism</keyword>
<protein>
    <submittedName>
        <fullName evidence="19">Uncharacterized protein</fullName>
    </submittedName>
</protein>
<accession>A0ABD0W4J2</accession>
<evidence type="ECO:0000256" key="7">
    <source>
        <dbReference type="ARBA" id="ARBA00022723"/>
    </source>
</evidence>
<keyword evidence="5" id="KW-0153">Cholesterol metabolism</keyword>
<keyword evidence="8 15" id="KW-0256">Endoplasmic reticulum</keyword>
<evidence type="ECO:0000256" key="16">
    <source>
        <dbReference type="PIRSR" id="PIRSR000047-1"/>
    </source>
</evidence>
<evidence type="ECO:0000256" key="10">
    <source>
        <dbReference type="ARBA" id="ARBA00023004"/>
    </source>
</evidence>
<dbReference type="InterPro" id="IPR001128">
    <property type="entry name" value="Cyt_P450"/>
</dbReference>
<evidence type="ECO:0000256" key="17">
    <source>
        <dbReference type="PIRSR" id="PIRSR000047-2"/>
    </source>
</evidence>
<keyword evidence="6 15" id="KW-0349">Heme</keyword>
<evidence type="ECO:0000256" key="5">
    <source>
        <dbReference type="ARBA" id="ARBA00022548"/>
    </source>
</evidence>
<comment type="subcellular location">
    <subcellularLocation>
        <location evidence="2 15">Endoplasmic reticulum membrane</location>
    </subcellularLocation>
</comment>
<organism evidence="19 20">
    <name type="scientific">Umbra pygmaea</name>
    <name type="common">Eastern mudminnow</name>
    <dbReference type="NCBI Taxonomy" id="75934"/>
    <lineage>
        <taxon>Eukaryota</taxon>
        <taxon>Metazoa</taxon>
        <taxon>Chordata</taxon>
        <taxon>Craniata</taxon>
        <taxon>Vertebrata</taxon>
        <taxon>Euteleostomi</taxon>
        <taxon>Actinopterygii</taxon>
        <taxon>Neopterygii</taxon>
        <taxon>Teleostei</taxon>
        <taxon>Protacanthopterygii</taxon>
        <taxon>Esociformes</taxon>
        <taxon>Umbridae</taxon>
        <taxon>Umbra</taxon>
    </lineage>
</organism>
<keyword evidence="12 15" id="KW-0472">Membrane</keyword>
<dbReference type="InterPro" id="IPR017972">
    <property type="entry name" value="Cyt_P450_CS"/>
</dbReference>
<keyword evidence="9 18" id="KW-0560">Oxidoreductase</keyword>
<dbReference type="PRINTS" id="PR00465">
    <property type="entry name" value="EP450IV"/>
</dbReference>
<evidence type="ECO:0000256" key="14">
    <source>
        <dbReference type="ARBA" id="ARBA00023221"/>
    </source>
</evidence>
<evidence type="ECO:0000256" key="13">
    <source>
        <dbReference type="ARBA" id="ARBA00023166"/>
    </source>
</evidence>
<dbReference type="GO" id="GO:0004497">
    <property type="term" value="F:monooxygenase activity"/>
    <property type="evidence" value="ECO:0007669"/>
    <property type="project" value="UniProtKB-KW"/>
</dbReference>
<dbReference type="Gene3D" id="1.10.630.10">
    <property type="entry name" value="Cytochrome P450"/>
    <property type="match status" value="1"/>
</dbReference>
<evidence type="ECO:0000256" key="4">
    <source>
        <dbReference type="ARBA" id="ARBA00010617"/>
    </source>
</evidence>
<evidence type="ECO:0000256" key="6">
    <source>
        <dbReference type="ARBA" id="ARBA00022617"/>
    </source>
</evidence>
<feature type="binding site" evidence="17">
    <location>
        <position position="234"/>
    </location>
    <ligand>
        <name>substrate</name>
    </ligand>
</feature>
<evidence type="ECO:0000256" key="1">
    <source>
        <dbReference type="ARBA" id="ARBA00001971"/>
    </source>
</evidence>
<keyword evidence="10 15" id="KW-0408">Iron</keyword>
<keyword evidence="7 15" id="KW-0479">Metal-binding</keyword>
<keyword evidence="11" id="KW-0443">Lipid metabolism</keyword>
<dbReference type="AlphaFoldDB" id="A0ABD0W4J2"/>
<dbReference type="GO" id="GO:0046872">
    <property type="term" value="F:metal ion binding"/>
    <property type="evidence" value="ECO:0007669"/>
    <property type="project" value="UniProtKB-KW"/>
</dbReference>
<evidence type="ECO:0000313" key="20">
    <source>
        <dbReference type="Proteomes" id="UP001557470"/>
    </source>
</evidence>
<evidence type="ECO:0000256" key="12">
    <source>
        <dbReference type="ARBA" id="ARBA00023136"/>
    </source>
</evidence>
<keyword evidence="20" id="KW-1185">Reference proteome</keyword>
<proteinExistence type="inferred from homology"/>
<dbReference type="PANTHER" id="PTHR24304">
    <property type="entry name" value="CYTOCHROME P450 FAMILY 7"/>
    <property type="match status" value="1"/>
</dbReference>
<keyword evidence="18" id="KW-0503">Monooxygenase</keyword>
<dbReference type="GO" id="GO:0005789">
    <property type="term" value="C:endoplasmic reticulum membrane"/>
    <property type="evidence" value="ECO:0007669"/>
    <property type="project" value="UniProtKB-SubCell"/>
</dbReference>
<dbReference type="CDD" id="cd20632">
    <property type="entry name" value="CYP7B1"/>
    <property type="match status" value="1"/>
</dbReference>
<dbReference type="InterPro" id="IPR050529">
    <property type="entry name" value="CYP450_sterol_14alpha_dmase"/>
</dbReference>
<dbReference type="PIRSF" id="PIRSF000047">
    <property type="entry name" value="Cytochrome_CYPVIIA1"/>
    <property type="match status" value="1"/>
</dbReference>
<dbReference type="PROSITE" id="PS00086">
    <property type="entry name" value="CYTOCHROME_P450"/>
    <property type="match status" value="1"/>
</dbReference>
<feature type="binding site" description="axial binding residue" evidence="16">
    <location>
        <position position="388"/>
    </location>
    <ligand>
        <name>heme</name>
        <dbReference type="ChEBI" id="CHEBI:30413"/>
    </ligand>
    <ligandPart>
        <name>Fe</name>
        <dbReference type="ChEBI" id="CHEBI:18248"/>
    </ligandPart>
</feature>
<comment type="similarity">
    <text evidence="4 15 18">Belongs to the cytochrome P450 family.</text>
</comment>
<evidence type="ECO:0000256" key="11">
    <source>
        <dbReference type="ARBA" id="ARBA00023098"/>
    </source>
</evidence>
<dbReference type="Proteomes" id="UP001557470">
    <property type="component" value="Unassembled WGS sequence"/>
</dbReference>
<evidence type="ECO:0000256" key="3">
    <source>
        <dbReference type="ARBA" id="ARBA00004860"/>
    </source>
</evidence>
<evidence type="ECO:0000256" key="8">
    <source>
        <dbReference type="ARBA" id="ARBA00022824"/>
    </source>
</evidence>
<evidence type="ECO:0000313" key="19">
    <source>
        <dbReference type="EMBL" id="KAL0966024.1"/>
    </source>
</evidence>
<dbReference type="InterPro" id="IPR024204">
    <property type="entry name" value="Cyt_P450_CYP7A1-type"/>
</dbReference>
<dbReference type="SUPFAM" id="SSF48264">
    <property type="entry name" value="Cytochrome P450"/>
    <property type="match status" value="1"/>
</dbReference>
<dbReference type="InterPro" id="IPR002403">
    <property type="entry name" value="Cyt_P450_E_grp-IV"/>
</dbReference>